<protein>
    <submittedName>
        <fullName evidence="1">Glutaredoxin-1 grx1</fullName>
    </submittedName>
</protein>
<organism evidence="1">
    <name type="scientific">Rhizophora mucronata</name>
    <name type="common">Asiatic mangrove</name>
    <dbReference type="NCBI Taxonomy" id="61149"/>
    <lineage>
        <taxon>Eukaryota</taxon>
        <taxon>Viridiplantae</taxon>
        <taxon>Streptophyta</taxon>
        <taxon>Embryophyta</taxon>
        <taxon>Tracheophyta</taxon>
        <taxon>Spermatophyta</taxon>
        <taxon>Magnoliopsida</taxon>
        <taxon>eudicotyledons</taxon>
        <taxon>Gunneridae</taxon>
        <taxon>Pentapetalae</taxon>
        <taxon>rosids</taxon>
        <taxon>fabids</taxon>
        <taxon>Malpighiales</taxon>
        <taxon>Rhizophoraceae</taxon>
        <taxon>Rhizophora</taxon>
    </lineage>
</organism>
<name>A0A2P2JGY1_RHIMU</name>
<evidence type="ECO:0000313" key="1">
    <source>
        <dbReference type="EMBL" id="MBW92732.1"/>
    </source>
</evidence>
<dbReference type="EMBL" id="GGEC01012249">
    <property type="protein sequence ID" value="MBW92732.1"/>
    <property type="molecule type" value="Transcribed_RNA"/>
</dbReference>
<reference evidence="1" key="1">
    <citation type="submission" date="2018-02" db="EMBL/GenBank/DDBJ databases">
        <title>Rhizophora mucronata_Transcriptome.</title>
        <authorList>
            <person name="Meera S.P."/>
            <person name="Sreeshan A."/>
            <person name="Augustine A."/>
        </authorList>
    </citation>
    <scope>NUCLEOTIDE SEQUENCE</scope>
    <source>
        <tissue evidence="1">Leaf</tissue>
    </source>
</reference>
<sequence>MDCSILLGKFPAFLFRFAFHHLSNLMTQTFYLWSTNKQM</sequence>
<accession>A0A2P2JGY1</accession>
<dbReference type="AlphaFoldDB" id="A0A2P2JGY1"/>
<proteinExistence type="predicted"/>